<sequence length="616" mass="71352">MKTILSFLMLCATTISFAQDNFSKIPQDASIVASIKGKNLFQMLSMEELDNTMMAKEMLKEISDNNNTYTSLNQLGLDLENTAHYFYQSNDSIFYNTLIIPIKNITTFETFLKDKNKTITTVNGVKTTENNGSEATVWDNNNFVFVYGSLVQSYFDQKEIADRYGLTYYDQSLYAEEDVEYLIKEDQEDNYEEDYNEEDNYDEDYNEEEDDTLDDQTYDNYSNGNSDYEIKSKLEEQWSFNKAAQVLNSQQSHSILDNSKFSKSLDKDAEASIWIGDFQAIYKSFMPYSYYTEFSGFDMSKMYADTGLYANLYLEEDLMKLEATYTMSPSMANSYKKMTSRPLNKKFLNYINEDKLIAYMSYAMDTEETLKEYPKLIKEVYKNLPNYAEEASLGIDLFSLLLDEKAVADVLKGDMLFLLSGLSSQEVTYTTYQYNEDYEYEEVEKTKNETIPDFLLMASTEDPTIINKVLDYTRNKQLVTYSNGLYKIQVPKSPLSMYFVIKDDIIFLGTNQLEMTKILNGTFKAKLSSAHKKLLTKNTSSMFLSPKQLAKQLPMEEMNMDKTGKFKWFLNNTEDAYFKTSKIKGNSIQTEMVIKVPSNQENALKYIFNTIEELAK</sequence>
<feature type="chain" id="PRO_5047098016" evidence="2">
    <location>
        <begin position="19"/>
        <end position="616"/>
    </location>
</feature>
<accession>A0ABT4S1P9</accession>
<keyword evidence="2" id="KW-0732">Signal</keyword>
<proteinExistence type="predicted"/>
<gene>
    <name evidence="3" type="ORF">OOZ35_10850</name>
</gene>
<name>A0ABT4S1P9_9FLAO</name>
<evidence type="ECO:0000256" key="2">
    <source>
        <dbReference type="SAM" id="SignalP"/>
    </source>
</evidence>
<feature type="region of interest" description="Disordered" evidence="1">
    <location>
        <begin position="186"/>
        <end position="226"/>
    </location>
</feature>
<protein>
    <submittedName>
        <fullName evidence="3">DUF4836 family protein</fullName>
    </submittedName>
</protein>
<evidence type="ECO:0000313" key="3">
    <source>
        <dbReference type="EMBL" id="MDA0177989.1"/>
    </source>
</evidence>
<organism evidence="3 4">
    <name type="scientific">Mesoflavibacter profundi</name>
    <dbReference type="NCBI Taxonomy" id="2708110"/>
    <lineage>
        <taxon>Bacteria</taxon>
        <taxon>Pseudomonadati</taxon>
        <taxon>Bacteroidota</taxon>
        <taxon>Flavobacteriia</taxon>
        <taxon>Flavobacteriales</taxon>
        <taxon>Flavobacteriaceae</taxon>
        <taxon>Mesoflavibacter</taxon>
    </lineage>
</organism>
<evidence type="ECO:0000313" key="4">
    <source>
        <dbReference type="Proteomes" id="UP001149142"/>
    </source>
</evidence>
<feature type="compositionally biased region" description="Acidic residues" evidence="1">
    <location>
        <begin position="186"/>
        <end position="217"/>
    </location>
</feature>
<dbReference type="RefSeq" id="WP_106688126.1">
    <property type="nucleotide sequence ID" value="NZ_CAXQEU010000118.1"/>
</dbReference>
<dbReference type="EMBL" id="JAPFGC010000002">
    <property type="protein sequence ID" value="MDA0177989.1"/>
    <property type="molecule type" value="Genomic_DNA"/>
</dbReference>
<feature type="signal peptide" evidence="2">
    <location>
        <begin position="1"/>
        <end position="18"/>
    </location>
</feature>
<evidence type="ECO:0000256" key="1">
    <source>
        <dbReference type="SAM" id="MobiDB-lite"/>
    </source>
</evidence>
<dbReference type="Proteomes" id="UP001149142">
    <property type="component" value="Unassembled WGS sequence"/>
</dbReference>
<reference evidence="3" key="1">
    <citation type="submission" date="2022-11" db="EMBL/GenBank/DDBJ databases">
        <title>Refractory cell wall polysaccharides provide important carbon source for microbial heterotrophs in the hadal ocean.</title>
        <authorList>
            <person name="Zhu X."/>
        </authorList>
    </citation>
    <scope>NUCLEOTIDE SEQUENCE</scope>
    <source>
        <strain evidence="3">MTRN7</strain>
    </source>
</reference>
<keyword evidence="4" id="KW-1185">Reference proteome</keyword>
<comment type="caution">
    <text evidence="3">The sequence shown here is derived from an EMBL/GenBank/DDBJ whole genome shotgun (WGS) entry which is preliminary data.</text>
</comment>